<feature type="domain" description="Immunoglobulin" evidence="2">
    <location>
        <begin position="16"/>
        <end position="111"/>
    </location>
</feature>
<dbReference type="RefSeq" id="XP_037403590.1">
    <property type="nucleotide sequence ID" value="XM_037547693.1"/>
</dbReference>
<dbReference type="InterPro" id="IPR013106">
    <property type="entry name" value="Ig_V-set"/>
</dbReference>
<name>A0AAR2INE0_PYGNA</name>
<feature type="chain" id="PRO_5044712490" description="Immunoglobulin domain-containing protein" evidence="1">
    <location>
        <begin position="19"/>
        <end position="241"/>
    </location>
</feature>
<dbReference type="Ensembl" id="ENSPNAT00000047234.1">
    <property type="protein sequence ID" value="ENSPNAP00000039514.1"/>
    <property type="gene ID" value="ENSPNAG00000032163.1"/>
</dbReference>
<dbReference type="Pfam" id="PF07686">
    <property type="entry name" value="V-set"/>
    <property type="match status" value="2"/>
</dbReference>
<reference evidence="3 4" key="1">
    <citation type="submission" date="2020-10" db="EMBL/GenBank/DDBJ databases">
        <title>Pygocentrus nattereri (red-bellied piranha) genome, fPygNat1, primary haplotype.</title>
        <authorList>
            <person name="Myers G."/>
            <person name="Meyer A."/>
            <person name="Karagic N."/>
            <person name="Pippel M."/>
            <person name="Winkler S."/>
            <person name="Tracey A."/>
            <person name="Wood J."/>
            <person name="Formenti G."/>
            <person name="Howe K."/>
            <person name="Fedrigo O."/>
            <person name="Jarvis E.D."/>
        </authorList>
    </citation>
    <scope>NUCLEOTIDE SEQUENCE [LARGE SCALE GENOMIC DNA]</scope>
</reference>
<keyword evidence="1" id="KW-0732">Signal</keyword>
<dbReference type="InterPro" id="IPR013783">
    <property type="entry name" value="Ig-like_fold"/>
</dbReference>
<dbReference type="InterPro" id="IPR003599">
    <property type="entry name" value="Ig_sub"/>
</dbReference>
<dbReference type="AlphaFoldDB" id="A0AAR2INE0"/>
<dbReference type="PANTHER" id="PTHR21063">
    <property type="entry name" value="LFA-3"/>
    <property type="match status" value="1"/>
</dbReference>
<feature type="domain" description="Immunoglobulin" evidence="2">
    <location>
        <begin position="113"/>
        <end position="210"/>
    </location>
</feature>
<proteinExistence type="predicted"/>
<dbReference type="GeneTree" id="ENSGT01120000272831"/>
<dbReference type="InterPro" id="IPR036179">
    <property type="entry name" value="Ig-like_dom_sf"/>
</dbReference>
<dbReference type="SUPFAM" id="SSF48726">
    <property type="entry name" value="Immunoglobulin"/>
    <property type="match status" value="2"/>
</dbReference>
<dbReference type="SMART" id="SM00409">
    <property type="entry name" value="IG"/>
    <property type="match status" value="2"/>
</dbReference>
<keyword evidence="4" id="KW-1185">Reference proteome</keyword>
<sequence>MMLQLIFILSTLISITEPRNVSVGDSVHLDIQDLVLPSDDLFWVFNGSNNILRYYSHTKQTKPYPAYEGRVEFNETTCSLTLKNLQRTDSGLYEAKASDHEDRVVAKHRVYVFEPRNVSVGDSVHLDIQDLVLPSDDLFWVFNGSNNILRYYSHTKQTKPYPAYEGRVEFNEETYSLTLKNLQRTDSGLYEAKASDHEDRVVAKHRVYVFDAAIPSAGAPVCLLKTVLHYISLVHILSISL</sequence>
<organism evidence="3 4">
    <name type="scientific">Pygocentrus nattereri</name>
    <name type="common">Red-bellied piranha</name>
    <dbReference type="NCBI Taxonomy" id="42514"/>
    <lineage>
        <taxon>Eukaryota</taxon>
        <taxon>Metazoa</taxon>
        <taxon>Chordata</taxon>
        <taxon>Craniata</taxon>
        <taxon>Vertebrata</taxon>
        <taxon>Euteleostomi</taxon>
        <taxon>Actinopterygii</taxon>
        <taxon>Neopterygii</taxon>
        <taxon>Teleostei</taxon>
        <taxon>Ostariophysi</taxon>
        <taxon>Characiformes</taxon>
        <taxon>Characoidei</taxon>
        <taxon>Pygocentrus</taxon>
    </lineage>
</organism>
<protein>
    <recommendedName>
        <fullName evidence="2">Immunoglobulin domain-containing protein</fullName>
    </recommendedName>
</protein>
<evidence type="ECO:0000313" key="3">
    <source>
        <dbReference type="Ensembl" id="ENSPNAP00000039514.1"/>
    </source>
</evidence>
<evidence type="ECO:0000256" key="1">
    <source>
        <dbReference type="SAM" id="SignalP"/>
    </source>
</evidence>
<feature type="signal peptide" evidence="1">
    <location>
        <begin position="1"/>
        <end position="18"/>
    </location>
</feature>
<dbReference type="Proteomes" id="UP001501920">
    <property type="component" value="Chromosome 19"/>
</dbReference>
<dbReference type="PANTHER" id="PTHR21063:SF4">
    <property type="entry name" value="CD48 ANTIGEN-RELATED"/>
    <property type="match status" value="1"/>
</dbReference>
<accession>A0AAR2INE0</accession>
<dbReference type="GeneID" id="119266095"/>
<evidence type="ECO:0000259" key="2">
    <source>
        <dbReference type="SMART" id="SM00409"/>
    </source>
</evidence>
<evidence type="ECO:0000313" key="4">
    <source>
        <dbReference type="Proteomes" id="UP001501920"/>
    </source>
</evidence>
<dbReference type="Ensembl" id="ENSPNAT00000059947.1">
    <property type="protein sequence ID" value="ENSPNAP00000063940.1"/>
    <property type="gene ID" value="ENSPNAG00000032163.1"/>
</dbReference>
<dbReference type="Gene3D" id="2.60.40.10">
    <property type="entry name" value="Immunoglobulins"/>
    <property type="match status" value="2"/>
</dbReference>
<reference evidence="3" key="2">
    <citation type="submission" date="2025-05" db="UniProtKB">
        <authorList>
            <consortium name="Ensembl"/>
        </authorList>
    </citation>
    <scope>IDENTIFICATION</scope>
</reference>